<evidence type="ECO:0000313" key="1">
    <source>
        <dbReference type="EMBL" id="JAE03182.1"/>
    </source>
</evidence>
<reference evidence="1" key="1">
    <citation type="submission" date="2014-09" db="EMBL/GenBank/DDBJ databases">
        <authorList>
            <person name="Magalhaes I.L.F."/>
            <person name="Oliveira U."/>
            <person name="Santos F.R."/>
            <person name="Vidigal T.H.D.A."/>
            <person name="Brescovit A.D."/>
            <person name="Santos A.J."/>
        </authorList>
    </citation>
    <scope>NUCLEOTIDE SEQUENCE</scope>
    <source>
        <tissue evidence="1">Shoot tissue taken approximately 20 cm above the soil surface</tissue>
    </source>
</reference>
<accession>A0A0A9ESW9</accession>
<dbReference type="AlphaFoldDB" id="A0A0A9ESW9"/>
<organism evidence="1">
    <name type="scientific">Arundo donax</name>
    <name type="common">Giant reed</name>
    <name type="synonym">Donax arundinaceus</name>
    <dbReference type="NCBI Taxonomy" id="35708"/>
    <lineage>
        <taxon>Eukaryota</taxon>
        <taxon>Viridiplantae</taxon>
        <taxon>Streptophyta</taxon>
        <taxon>Embryophyta</taxon>
        <taxon>Tracheophyta</taxon>
        <taxon>Spermatophyta</taxon>
        <taxon>Magnoliopsida</taxon>
        <taxon>Liliopsida</taxon>
        <taxon>Poales</taxon>
        <taxon>Poaceae</taxon>
        <taxon>PACMAD clade</taxon>
        <taxon>Arundinoideae</taxon>
        <taxon>Arundineae</taxon>
        <taxon>Arundo</taxon>
    </lineage>
</organism>
<proteinExistence type="predicted"/>
<name>A0A0A9ESW9_ARUDO</name>
<sequence>MHVLWMHEQILLFFLVRSPRHGHVLVPSSLLVSVTLQHSNETTRCKIEEGGFVHQSACMRVWLCYFLIFLFT</sequence>
<dbReference type="EMBL" id="GBRH01194714">
    <property type="protein sequence ID" value="JAE03182.1"/>
    <property type="molecule type" value="Transcribed_RNA"/>
</dbReference>
<protein>
    <submittedName>
        <fullName evidence="1">Uncharacterized protein</fullName>
    </submittedName>
</protein>
<reference evidence="1" key="2">
    <citation type="journal article" date="2015" name="Data Brief">
        <title>Shoot transcriptome of the giant reed, Arundo donax.</title>
        <authorList>
            <person name="Barrero R.A."/>
            <person name="Guerrero F.D."/>
            <person name="Moolhuijzen P."/>
            <person name="Goolsby J.A."/>
            <person name="Tidwell J."/>
            <person name="Bellgard S.E."/>
            <person name="Bellgard M.I."/>
        </authorList>
    </citation>
    <scope>NUCLEOTIDE SEQUENCE</scope>
    <source>
        <tissue evidence="1">Shoot tissue taken approximately 20 cm above the soil surface</tissue>
    </source>
</reference>